<evidence type="ECO:0000256" key="1">
    <source>
        <dbReference type="SAM" id="MobiDB-lite"/>
    </source>
</evidence>
<reference evidence="4" key="1">
    <citation type="submission" date="2015-10" db="EMBL/GenBank/DDBJ databases">
        <authorList>
            <person name="Lehtovirta-Morley L.E."/>
            <person name="Vieille C."/>
        </authorList>
    </citation>
    <scope>NUCLEOTIDE SEQUENCE [LARGE SCALE GENOMIC DNA]</scope>
</reference>
<dbReference type="Gene3D" id="2.60.40.1260">
    <property type="entry name" value="Lamin Tail domain"/>
    <property type="match status" value="1"/>
</dbReference>
<dbReference type="InterPro" id="IPR001322">
    <property type="entry name" value="Lamin_tail_dom"/>
</dbReference>
<dbReference type="Proteomes" id="UP000196239">
    <property type="component" value="Chromosome 1"/>
</dbReference>
<dbReference type="Gene3D" id="2.60.40.1930">
    <property type="match status" value="1"/>
</dbReference>
<evidence type="ECO:0000259" key="2">
    <source>
        <dbReference type="PROSITE" id="PS51841"/>
    </source>
</evidence>
<evidence type="ECO:0000313" key="3">
    <source>
        <dbReference type="EMBL" id="CUR51456.1"/>
    </source>
</evidence>
<evidence type="ECO:0000313" key="4">
    <source>
        <dbReference type="Proteomes" id="UP000196239"/>
    </source>
</evidence>
<dbReference type="InterPro" id="IPR036415">
    <property type="entry name" value="Lamin_tail_dom_sf"/>
</dbReference>
<feature type="compositionally biased region" description="Low complexity" evidence="1">
    <location>
        <begin position="1001"/>
        <end position="1015"/>
    </location>
</feature>
<proteinExistence type="predicted"/>
<dbReference type="PROSITE" id="PS51841">
    <property type="entry name" value="LTD"/>
    <property type="match status" value="1"/>
</dbReference>
<dbReference type="KEGG" id="ndv:NDEV_0691"/>
<dbReference type="SUPFAM" id="SSF74853">
    <property type="entry name" value="Lamin A/C globular tail domain"/>
    <property type="match status" value="1"/>
</dbReference>
<organism evidence="3 4">
    <name type="scientific">Nitrosotalea devaniterrae</name>
    <dbReference type="NCBI Taxonomy" id="1078905"/>
    <lineage>
        <taxon>Archaea</taxon>
        <taxon>Nitrososphaerota</taxon>
        <taxon>Nitrososphaeria</taxon>
        <taxon>Nitrosotaleales</taxon>
        <taxon>Nitrosotaleaceae</taxon>
        <taxon>Nitrosotalea</taxon>
    </lineage>
</organism>
<feature type="region of interest" description="Disordered" evidence="1">
    <location>
        <begin position="1001"/>
        <end position="1024"/>
    </location>
</feature>
<dbReference type="Pfam" id="PF00932">
    <property type="entry name" value="LTD"/>
    <property type="match status" value="1"/>
</dbReference>
<protein>
    <recommendedName>
        <fullName evidence="2">LTD domain-containing protein</fullName>
    </recommendedName>
</protein>
<accession>A0A128A271</accession>
<name>A0A128A271_9ARCH</name>
<feature type="domain" description="LTD" evidence="2">
    <location>
        <begin position="26"/>
        <end position="164"/>
    </location>
</feature>
<gene>
    <name evidence="3" type="ORF">NDEV_0691</name>
</gene>
<sequence>MVIQMKYASIYSIVGILLLLVVGQGYTASGQTVSIANHVVINEVEVNPLSDDTKYPAQWVELYNPTNSPVNIGGWTIGATTGLKQVYVISSGTMIQSQQFIVYHYVPIWFPHAGAVIQLKGPDGTILDQTPPLSDTQGDGNTWQRIYDGQNTGSQSDWAYKTGTPGFSNGKPPTTTTVNQLSISISSDKQGYTFGDFVNINGQVSQLVKDPAVSSIPQTVSIVLSGPQGFKKTFSLYPGNDLKFATSTKTDQVLGFVEGTYTISASYGGAQASSTFSLGSAAFVPPTQAAATTMVVSTDKSNYTVGQPIILLGTVSNVIPLTPVQYKVYDPTNVLIYQGTLFPDAQGKITSVNAYQSSVGSSGLSINSVSPVYGIYRVTATYGGASALTNFVLNPAGMQNQAISVITDKLVYAPGETVLISGSTKLAGLQNAGLAPSVEIRQASVTNESRPIPVSFDIKDFVNIQSSNKFTYKFTIPALSDRIGNYGVTVSSPFGTAYVSFAVSSNPSTYVPTNNGSFSLSTDKSVYAYGDSMVISGQVRPDLISGTGVQVKISVLNSNGIQIMFQGSTVLGGATVGAASGGSGNTPGPGAVESYAPVPLSLSALPDVNGYYSIKQNVVSNIFSPGTYTLSAHYGSAYKTTSSFTVSNFIGTGDQGSISASTDKKVYGIGDTVKLSGQVSALTDASSSTLSLVKPDGEQTSFPLSVNNGVFSWTWIIPSTAKTGTQTITDRSVSPVFDPTINVYGIYRIKITSAHASSDLFFQVSKNPQPNQDIAPIVLMTDKTDYLSTDVAKIWGEVIPIQNAASQDTSSTVQVLIYSNDGQQIYRGDATVKQGGQYYVTVPFHTGIWKTGTYKVYVQYLTNKVIGTFNVTDPFTTSSDKLQLFMTTDTDKYLPGQTVLITGRTSYIISINDVDLAFGLTNDTKINEGQVMSLKGNVVPKATVAFDQYGSFSYDYKIPVNTVLGNYTIIAQVPFGAYNAYFNVVDKLPQQIVLEQNETNATASTGTNQTNSTSTPIITAPLTIGPTQKPKSTNMFVEKTNSISESVVPVNLYSKSVGNTMYYPQKLDGLLRVNPGDENSVSVKISSQDGTCIIGPDAGCKVIQSTVHSGSLYQTVTVGGMDYLVGYTGTGVRVEQFSVMPAHSGDTIPDGQWGVEVIKKDQVTRFYYQVTYASK</sequence>
<dbReference type="EMBL" id="LN890280">
    <property type="protein sequence ID" value="CUR51456.1"/>
    <property type="molecule type" value="Genomic_DNA"/>
</dbReference>
<keyword evidence="4" id="KW-1185">Reference proteome</keyword>
<dbReference type="AlphaFoldDB" id="A0A128A271"/>